<evidence type="ECO:0000313" key="8">
    <source>
        <dbReference type="EMBL" id="KAH7012556.1"/>
    </source>
</evidence>
<comment type="caution">
    <text evidence="8">The sequence shown here is derived from an EMBL/GenBank/DDBJ whole genome shotgun (WGS) entry which is preliminary data.</text>
</comment>
<dbReference type="Proteomes" id="UP000756346">
    <property type="component" value="Unassembled WGS sequence"/>
</dbReference>
<evidence type="ECO:0000256" key="1">
    <source>
        <dbReference type="ARBA" id="ARBA00023015"/>
    </source>
</evidence>
<comment type="subcellular location">
    <subcellularLocation>
        <location evidence="5">Nucleus</location>
    </subcellularLocation>
</comment>
<evidence type="ECO:0000256" key="5">
    <source>
        <dbReference type="PROSITE-ProRule" id="PRU00089"/>
    </source>
</evidence>
<dbReference type="SMART" id="SM00339">
    <property type="entry name" value="FH"/>
    <property type="match status" value="1"/>
</dbReference>
<feature type="coiled-coil region" evidence="6">
    <location>
        <begin position="10"/>
        <end position="44"/>
    </location>
</feature>
<feature type="domain" description="Fork-head" evidence="7">
    <location>
        <begin position="73"/>
        <end position="156"/>
    </location>
</feature>
<keyword evidence="9" id="KW-1185">Reference proteome</keyword>
<evidence type="ECO:0000256" key="4">
    <source>
        <dbReference type="ARBA" id="ARBA00023242"/>
    </source>
</evidence>
<evidence type="ECO:0000256" key="6">
    <source>
        <dbReference type="SAM" id="Coils"/>
    </source>
</evidence>
<dbReference type="InterPro" id="IPR036390">
    <property type="entry name" value="WH_DNA-bd_sf"/>
</dbReference>
<keyword evidence="1" id="KW-0805">Transcription regulation</keyword>
<name>A0A9P8XR36_9PEZI</name>
<protein>
    <recommendedName>
        <fullName evidence="7">Fork-head domain-containing protein</fullName>
    </recommendedName>
</protein>
<feature type="DNA-binding region" description="Fork-head" evidence="5">
    <location>
        <begin position="73"/>
        <end position="156"/>
    </location>
</feature>
<dbReference type="SUPFAM" id="SSF46785">
    <property type="entry name" value="Winged helix' DNA-binding domain"/>
    <property type="match status" value="1"/>
</dbReference>
<dbReference type="PROSITE" id="PS50039">
    <property type="entry name" value="FORK_HEAD_3"/>
    <property type="match status" value="1"/>
</dbReference>
<evidence type="ECO:0000313" key="9">
    <source>
        <dbReference type="Proteomes" id="UP000756346"/>
    </source>
</evidence>
<dbReference type="PRINTS" id="PR00053">
    <property type="entry name" value="FORKHEAD"/>
</dbReference>
<dbReference type="GeneID" id="70187052"/>
<gene>
    <name evidence="8" type="ORF">B0I36DRAFT_355952</name>
</gene>
<dbReference type="Gene3D" id="1.10.10.10">
    <property type="entry name" value="Winged helix-like DNA-binding domain superfamily/Winged helix DNA-binding domain"/>
    <property type="match status" value="1"/>
</dbReference>
<dbReference type="InterPro" id="IPR001766">
    <property type="entry name" value="Fork_head_dom"/>
</dbReference>
<evidence type="ECO:0000256" key="3">
    <source>
        <dbReference type="ARBA" id="ARBA00023163"/>
    </source>
</evidence>
<dbReference type="PROSITE" id="PS00658">
    <property type="entry name" value="FORK_HEAD_2"/>
    <property type="match status" value="1"/>
</dbReference>
<dbReference type="RefSeq" id="XP_046004821.1">
    <property type="nucleotide sequence ID" value="XM_046157506.1"/>
</dbReference>
<organism evidence="8 9">
    <name type="scientific">Microdochium trichocladiopsis</name>
    <dbReference type="NCBI Taxonomy" id="1682393"/>
    <lineage>
        <taxon>Eukaryota</taxon>
        <taxon>Fungi</taxon>
        <taxon>Dikarya</taxon>
        <taxon>Ascomycota</taxon>
        <taxon>Pezizomycotina</taxon>
        <taxon>Sordariomycetes</taxon>
        <taxon>Xylariomycetidae</taxon>
        <taxon>Xylariales</taxon>
        <taxon>Microdochiaceae</taxon>
        <taxon>Microdochium</taxon>
    </lineage>
</organism>
<keyword evidence="4 5" id="KW-0539">Nucleus</keyword>
<reference evidence="8" key="1">
    <citation type="journal article" date="2021" name="Nat. Commun.">
        <title>Genetic determinants of endophytism in the Arabidopsis root mycobiome.</title>
        <authorList>
            <person name="Mesny F."/>
            <person name="Miyauchi S."/>
            <person name="Thiergart T."/>
            <person name="Pickel B."/>
            <person name="Atanasova L."/>
            <person name="Karlsson M."/>
            <person name="Huettel B."/>
            <person name="Barry K.W."/>
            <person name="Haridas S."/>
            <person name="Chen C."/>
            <person name="Bauer D."/>
            <person name="Andreopoulos W."/>
            <person name="Pangilinan J."/>
            <person name="LaButti K."/>
            <person name="Riley R."/>
            <person name="Lipzen A."/>
            <person name="Clum A."/>
            <person name="Drula E."/>
            <person name="Henrissat B."/>
            <person name="Kohler A."/>
            <person name="Grigoriev I.V."/>
            <person name="Martin F.M."/>
            <person name="Hacquard S."/>
        </authorList>
    </citation>
    <scope>NUCLEOTIDE SEQUENCE</scope>
    <source>
        <strain evidence="8">MPI-CAGE-CH-0230</strain>
    </source>
</reference>
<dbReference type="GO" id="GO:0005634">
    <property type="term" value="C:nucleus"/>
    <property type="evidence" value="ECO:0007669"/>
    <property type="project" value="UniProtKB-SubCell"/>
</dbReference>
<dbReference type="AlphaFoldDB" id="A0A9P8XR36"/>
<dbReference type="OrthoDB" id="5954824at2759"/>
<evidence type="ECO:0000259" key="7">
    <source>
        <dbReference type="PROSITE" id="PS50039"/>
    </source>
</evidence>
<dbReference type="InterPro" id="IPR045912">
    <property type="entry name" value="FOXJ2/3-like"/>
</dbReference>
<evidence type="ECO:0000256" key="2">
    <source>
        <dbReference type="ARBA" id="ARBA00023125"/>
    </source>
</evidence>
<dbReference type="PANTHER" id="PTHR46078:SF2">
    <property type="entry name" value="FORK-HEAD DOMAIN-CONTAINING PROTEIN"/>
    <property type="match status" value="1"/>
</dbReference>
<dbReference type="EMBL" id="JAGTJQ010000014">
    <property type="protein sequence ID" value="KAH7012556.1"/>
    <property type="molecule type" value="Genomic_DNA"/>
</dbReference>
<keyword evidence="6" id="KW-0175">Coiled coil</keyword>
<dbReference type="PANTHER" id="PTHR46078">
    <property type="entry name" value="FORKHEAD BOX PROTEIN J2 FAMILY MEMBER"/>
    <property type="match status" value="1"/>
</dbReference>
<sequence>MDCDNLLEWMSRFNNQLNNICEKVNNLQGDLQILRHDVQRLSSQRHTIVRAEAPLTPKTRGKVRLYYPDGTKSPPIPYVTHIQFAFFKNGNNPMPLKSLYQWLTLHTDVHDLNKSSWQNSVRHNLSLNSAFWNVKDEKVWYVDPNTTVALLHSEYWQYFLKAFPGFMDDTNLSVHPALLEQPSTSHNARFYPFEKDLLGGNIDEAIYRNILNELSTCDQDTDGSMSLVTQSHGYLL</sequence>
<dbReference type="InterPro" id="IPR030456">
    <property type="entry name" value="TF_fork_head_CS_2"/>
</dbReference>
<dbReference type="GO" id="GO:0000978">
    <property type="term" value="F:RNA polymerase II cis-regulatory region sequence-specific DNA binding"/>
    <property type="evidence" value="ECO:0007669"/>
    <property type="project" value="TreeGrafter"/>
</dbReference>
<keyword evidence="3" id="KW-0804">Transcription</keyword>
<dbReference type="Pfam" id="PF00250">
    <property type="entry name" value="Forkhead"/>
    <property type="match status" value="1"/>
</dbReference>
<proteinExistence type="predicted"/>
<dbReference type="GO" id="GO:0000981">
    <property type="term" value="F:DNA-binding transcription factor activity, RNA polymerase II-specific"/>
    <property type="evidence" value="ECO:0007669"/>
    <property type="project" value="TreeGrafter"/>
</dbReference>
<keyword evidence="2 5" id="KW-0238">DNA-binding</keyword>
<accession>A0A9P8XR36</accession>
<dbReference type="InterPro" id="IPR036388">
    <property type="entry name" value="WH-like_DNA-bd_sf"/>
</dbReference>